<gene>
    <name evidence="2" type="ORF">JI435_119150</name>
</gene>
<dbReference type="EMBL" id="CP069042">
    <property type="protein sequence ID" value="QRD06546.1"/>
    <property type="molecule type" value="Genomic_DNA"/>
</dbReference>
<keyword evidence="3" id="KW-1185">Reference proteome</keyword>
<evidence type="ECO:0000313" key="2">
    <source>
        <dbReference type="EMBL" id="QRD06546.1"/>
    </source>
</evidence>
<dbReference type="AlphaFoldDB" id="A0A7U2IB45"/>
<accession>A0A7U2IB45</accession>
<proteinExistence type="predicted"/>
<protein>
    <recommendedName>
        <fullName evidence="4">BTB domain-containing protein</fullName>
    </recommendedName>
</protein>
<reference evidence="3" key="1">
    <citation type="journal article" date="2021" name="BMC Genomics">
        <title>Chromosome-level genome assembly and manually-curated proteome of model necrotroph Parastagonospora nodorum Sn15 reveals a genome-wide trove of candidate effector homologs, and redundancy of virulence-related functions within an accessory chromosome.</title>
        <authorList>
            <person name="Bertazzoni S."/>
            <person name="Jones D.A.B."/>
            <person name="Phan H.T."/>
            <person name="Tan K.-C."/>
            <person name="Hane J.K."/>
        </authorList>
    </citation>
    <scope>NUCLEOTIDE SEQUENCE [LARGE SCALE GENOMIC DNA]</scope>
    <source>
        <strain evidence="3">SN15 / ATCC MYA-4574 / FGSC 10173)</strain>
    </source>
</reference>
<evidence type="ECO:0000256" key="1">
    <source>
        <dbReference type="SAM" id="MobiDB-lite"/>
    </source>
</evidence>
<evidence type="ECO:0008006" key="4">
    <source>
        <dbReference type="Google" id="ProtNLM"/>
    </source>
</evidence>
<feature type="region of interest" description="Disordered" evidence="1">
    <location>
        <begin position="23"/>
        <end position="46"/>
    </location>
</feature>
<dbReference type="Proteomes" id="UP000663193">
    <property type="component" value="Chromosome 20"/>
</dbReference>
<dbReference type="OrthoDB" id="3762311at2759"/>
<organism evidence="2 3">
    <name type="scientific">Phaeosphaeria nodorum (strain SN15 / ATCC MYA-4574 / FGSC 10173)</name>
    <name type="common">Glume blotch fungus</name>
    <name type="synonym">Parastagonospora nodorum</name>
    <dbReference type="NCBI Taxonomy" id="321614"/>
    <lineage>
        <taxon>Eukaryota</taxon>
        <taxon>Fungi</taxon>
        <taxon>Dikarya</taxon>
        <taxon>Ascomycota</taxon>
        <taxon>Pezizomycotina</taxon>
        <taxon>Dothideomycetes</taxon>
        <taxon>Pleosporomycetidae</taxon>
        <taxon>Pleosporales</taxon>
        <taxon>Pleosporineae</taxon>
        <taxon>Phaeosphaeriaceae</taxon>
        <taxon>Parastagonospora</taxon>
    </lineage>
</organism>
<dbReference type="VEuPathDB" id="FungiDB:JI435_119150"/>
<evidence type="ECO:0000313" key="3">
    <source>
        <dbReference type="Proteomes" id="UP000663193"/>
    </source>
</evidence>
<sequence length="327" mass="36038">MSTGRIGKRCAQTKEDPIGEYLYEGSNTASGHRAPGTRAQPCIRDQKSSKRIQAKGTAIPKVKDIDIHAWAKQFRSALPKGELVSIYIGDAIAAHIHKPLLKVTSTKFDNLYQNGAFKLPAGTDERVLDRLIGYLGYVCGTSKKPQPMSTNMLMFDVLSISTAGSLLGMDKYTSHVYKKSEAIPRIDPPLYEHINAIISVHEEHARLHRIVVQNLAFRVRGATTPDPEDFQKYLLDHSELAVAIDATNDPMRNIAGLLETSYRWCARKYVSATLLFGLIRTLNFKLLRSLALGNHVAQSKSARISLLTSVPIGSASIGSSLLRAVKQ</sequence>
<name>A0A7U2IB45_PHANO</name>